<dbReference type="EMBL" id="CAADFP010000300">
    <property type="protein sequence ID" value="VFK34795.1"/>
    <property type="molecule type" value="Genomic_DNA"/>
</dbReference>
<accession>A0A450WUP1</accession>
<dbReference type="InterPro" id="IPR047655">
    <property type="entry name" value="Transpos_IS630-like"/>
</dbReference>
<sequence>MPFQSRRANLKLDKKAYLILGKIRRLRTEPIQWVERSRMLLAYAAGLSISKIACLLKTNRPKVERCVDKALRFGAVEALSDTPRKGRPPKITADARAWVVSLACQKPRDPGYPKETWTTRLLASHVREYCHTVGHFSLAKLARGTVSKILSLHDIRPHKISYYLERRDPDFDQKMAQVLSVYKQVEVLRARSESLENTHAAFISYDEKLGIQAIANIAPDLPPIPGQHPNIGRDYEYRRHGTLSLIAGLDLMTGHVHSVVVERHRSREFVAFLKQLDASYSPLCQDSCPVD</sequence>
<reference evidence="1" key="1">
    <citation type="submission" date="2019-02" db="EMBL/GenBank/DDBJ databases">
        <authorList>
            <person name="Gruber-Vodicka R. H."/>
            <person name="Seah K. B. B."/>
        </authorList>
    </citation>
    <scope>NUCLEOTIDE SEQUENCE</scope>
    <source>
        <strain evidence="1">BECK_S312</strain>
        <strain evidence="2">BECK_S426</strain>
    </source>
</reference>
<protein>
    <submittedName>
        <fullName evidence="1">Transposase</fullName>
    </submittedName>
</protein>
<dbReference type="NCBIfam" id="NF033545">
    <property type="entry name" value="transpos_IS630"/>
    <property type="match status" value="1"/>
</dbReference>
<dbReference type="EMBL" id="CAADFM010000273">
    <property type="protein sequence ID" value="VFK20724.1"/>
    <property type="molecule type" value="Genomic_DNA"/>
</dbReference>
<gene>
    <name evidence="1" type="ORF">BECKLPF1236A_GA0070988_102732</name>
    <name evidence="2" type="ORF">BECKLPF1236C_GA0070990_103002</name>
</gene>
<organism evidence="1">
    <name type="scientific">Candidatus Kentrum sp. LPFa</name>
    <dbReference type="NCBI Taxonomy" id="2126335"/>
    <lineage>
        <taxon>Bacteria</taxon>
        <taxon>Pseudomonadati</taxon>
        <taxon>Pseudomonadota</taxon>
        <taxon>Gammaproteobacteria</taxon>
        <taxon>Candidatus Kentrum</taxon>
    </lineage>
</organism>
<name>A0A450WUP1_9GAMM</name>
<dbReference type="SUPFAM" id="SSF46689">
    <property type="entry name" value="Homeodomain-like"/>
    <property type="match status" value="1"/>
</dbReference>
<evidence type="ECO:0000313" key="1">
    <source>
        <dbReference type="EMBL" id="VFK20724.1"/>
    </source>
</evidence>
<proteinExistence type="predicted"/>
<dbReference type="InterPro" id="IPR009057">
    <property type="entry name" value="Homeodomain-like_sf"/>
</dbReference>
<evidence type="ECO:0000313" key="2">
    <source>
        <dbReference type="EMBL" id="VFK34795.1"/>
    </source>
</evidence>
<dbReference type="Pfam" id="PF13565">
    <property type="entry name" value="HTH_32"/>
    <property type="match status" value="1"/>
</dbReference>
<dbReference type="AlphaFoldDB" id="A0A450WUP1"/>